<gene>
    <name evidence="2" type="ORF">J2S77_002277</name>
</gene>
<feature type="region of interest" description="Disordered" evidence="1">
    <location>
        <begin position="46"/>
        <end position="74"/>
    </location>
</feature>
<dbReference type="RefSeq" id="WP_306977411.1">
    <property type="nucleotide sequence ID" value="NZ_JAUSTQ010000010.1"/>
</dbReference>
<feature type="compositionally biased region" description="Polar residues" evidence="1">
    <location>
        <begin position="56"/>
        <end position="74"/>
    </location>
</feature>
<dbReference type="EMBL" id="JAUSTQ010000010">
    <property type="protein sequence ID" value="MDQ0160274.1"/>
    <property type="molecule type" value="Genomic_DNA"/>
</dbReference>
<sequence length="107" mass="12790">MGYILPVDQYQYQRYQQRVTAENRVPYMVERPFGVELDTKRKQAFEYAEDRKQMSKRYQNNSKDDQTQNAEQAETMQLYTPDNVHHPANLRNFKDLTGKGQFFSESI</sequence>
<protein>
    <submittedName>
        <fullName evidence="2">Uncharacterized protein</fullName>
    </submittedName>
</protein>
<evidence type="ECO:0000313" key="3">
    <source>
        <dbReference type="Proteomes" id="UP001224359"/>
    </source>
</evidence>
<name>A0ABT9VH41_9BACI</name>
<organism evidence="2 3">
    <name type="scientific">Alkalibacillus salilacus</name>
    <dbReference type="NCBI Taxonomy" id="284582"/>
    <lineage>
        <taxon>Bacteria</taxon>
        <taxon>Bacillati</taxon>
        <taxon>Bacillota</taxon>
        <taxon>Bacilli</taxon>
        <taxon>Bacillales</taxon>
        <taxon>Bacillaceae</taxon>
        <taxon>Alkalibacillus</taxon>
    </lineage>
</organism>
<evidence type="ECO:0000313" key="2">
    <source>
        <dbReference type="EMBL" id="MDQ0160274.1"/>
    </source>
</evidence>
<accession>A0ABT9VH41</accession>
<keyword evidence="3" id="KW-1185">Reference proteome</keyword>
<dbReference type="Proteomes" id="UP001224359">
    <property type="component" value="Unassembled WGS sequence"/>
</dbReference>
<reference evidence="2 3" key="1">
    <citation type="submission" date="2023-07" db="EMBL/GenBank/DDBJ databases">
        <title>Genomic Encyclopedia of Type Strains, Phase IV (KMG-IV): sequencing the most valuable type-strain genomes for metagenomic binning, comparative biology and taxonomic classification.</title>
        <authorList>
            <person name="Goeker M."/>
        </authorList>
    </citation>
    <scope>NUCLEOTIDE SEQUENCE [LARGE SCALE GENOMIC DNA]</scope>
    <source>
        <strain evidence="2 3">DSM 16460</strain>
    </source>
</reference>
<comment type="caution">
    <text evidence="2">The sequence shown here is derived from an EMBL/GenBank/DDBJ whole genome shotgun (WGS) entry which is preliminary data.</text>
</comment>
<evidence type="ECO:0000256" key="1">
    <source>
        <dbReference type="SAM" id="MobiDB-lite"/>
    </source>
</evidence>
<proteinExistence type="predicted"/>